<name>F0TCT9_METLA</name>
<evidence type="ECO:0000256" key="1">
    <source>
        <dbReference type="SAM" id="Phobius"/>
    </source>
</evidence>
<keyword evidence="1" id="KW-0472">Membrane</keyword>
<dbReference type="eggNOG" id="arCOG06470">
    <property type="taxonomic scope" value="Archaea"/>
</dbReference>
<dbReference type="STRING" id="877455.Metbo_2265"/>
<organism evidence="2 3">
    <name type="scientific">Methanobacterium lacus (strain AL-21)</name>
    <dbReference type="NCBI Taxonomy" id="877455"/>
    <lineage>
        <taxon>Archaea</taxon>
        <taxon>Methanobacteriati</taxon>
        <taxon>Methanobacteriota</taxon>
        <taxon>Methanomada group</taxon>
        <taxon>Methanobacteria</taxon>
        <taxon>Methanobacteriales</taxon>
        <taxon>Methanobacteriaceae</taxon>
        <taxon>Methanobacterium</taxon>
    </lineage>
</organism>
<keyword evidence="1" id="KW-1133">Transmembrane helix</keyword>
<dbReference type="Proteomes" id="UP000007490">
    <property type="component" value="Chromosome"/>
</dbReference>
<keyword evidence="3" id="KW-1185">Reference proteome</keyword>
<keyword evidence="1" id="KW-0812">Transmembrane</keyword>
<reference evidence="3" key="1">
    <citation type="submission" date="2011-02" db="EMBL/GenBank/DDBJ databases">
        <title>Complete sequence of Methanobacterium sp. AL-21.</title>
        <authorList>
            <consortium name="US DOE Joint Genome Institute"/>
            <person name="Lucas S."/>
            <person name="Copeland A."/>
            <person name="Lapidus A."/>
            <person name="Cheng J.-F."/>
            <person name="Goodwin L."/>
            <person name="Pitluck S."/>
            <person name="Chertkov O."/>
            <person name="Detter J.C."/>
            <person name="Han C."/>
            <person name="Tapia R."/>
            <person name="Land M."/>
            <person name="Hauser L."/>
            <person name="Kyrpides N."/>
            <person name="Ivanova N."/>
            <person name="Mikhailova N."/>
            <person name="Pagani I."/>
            <person name="Cadillo-Quiroz H."/>
            <person name="Imachi H."/>
            <person name="Zinder S."/>
            <person name="Liu W."/>
            <person name="Woyke T."/>
        </authorList>
    </citation>
    <scope>NUCLEOTIDE SEQUENCE [LARGE SCALE GENOMIC DNA]</scope>
    <source>
        <strain evidence="3">AL-21</strain>
    </source>
</reference>
<reference evidence="2 3" key="2">
    <citation type="journal article" date="2014" name="Int. J. Syst. Evol. Microbiol.">
        <title>Methanobacterium paludis sp. nov. and a novel strain of Methanobacterium lacus isolated from northern peatlands.</title>
        <authorList>
            <person name="Cadillo-Quiroz H."/>
            <person name="Brauer S.L."/>
            <person name="Goodson N."/>
            <person name="Yavitt J.B."/>
            <person name="Zinder S.H."/>
        </authorList>
    </citation>
    <scope>NUCLEOTIDE SEQUENCE [LARGE SCALE GENOMIC DNA]</scope>
    <source>
        <strain evidence="2 3">AL-21</strain>
    </source>
</reference>
<dbReference type="RefSeq" id="WP_013645830.1">
    <property type="nucleotide sequence ID" value="NC_015216.1"/>
</dbReference>
<dbReference type="EMBL" id="CP002551">
    <property type="protein sequence ID" value="ADZ10479.1"/>
    <property type="molecule type" value="Genomic_DNA"/>
</dbReference>
<evidence type="ECO:0000313" key="2">
    <source>
        <dbReference type="EMBL" id="ADZ10479.1"/>
    </source>
</evidence>
<accession>F0TCT9</accession>
<dbReference type="GeneID" id="10278731"/>
<dbReference type="KEGG" id="mel:Metbo_2265"/>
<dbReference type="HOGENOM" id="CLU_701346_0_0_2"/>
<sequence length="397" mass="41968">MKGGIILTNYLENPILILLVLIIIVVGLGTLGKSLATNIPAQNPTEFSAVNIGDTVVSGENVVNSNNIRKVPVIYHPDYLIDDLKNQEYGDFYTALTTGSVETPINEITSGNVTNTGIAKGFSGPGMVTVNGSKLVVNAPGTFVWGFKTPYTVAVKTAHGVDIKVENKTVKSVATADISNSTVSGTNMTTNSIKSWYNSSDVGDNLTIDYSLAKFNDGRNTVTPSEITSLFGANTTKYMAGYPSGSPVMVYNGATNQTVVGSGNSVLGYYAEYDNSLREVNARVFVDGWNNTIVPPHTTAYGKTNVTFVGVYDPELKSYPSHGACPSGRALRAAVMDAGFPLPSGMSSGFYAVSVDANPSSGISIYNPTDYPVKVVLWTVGGGTGMSIYAQAIQYTS</sequence>
<proteinExistence type="predicted"/>
<feature type="transmembrane region" description="Helical" evidence="1">
    <location>
        <begin position="15"/>
        <end position="32"/>
    </location>
</feature>
<gene>
    <name evidence="2" type="ordered locus">Metbo_2265</name>
</gene>
<dbReference type="AlphaFoldDB" id="F0TCT9"/>
<protein>
    <submittedName>
        <fullName evidence="2">Uncharacterized protein</fullName>
    </submittedName>
</protein>
<evidence type="ECO:0000313" key="3">
    <source>
        <dbReference type="Proteomes" id="UP000007490"/>
    </source>
</evidence>